<feature type="compositionally biased region" description="Basic and acidic residues" evidence="4">
    <location>
        <begin position="509"/>
        <end position="525"/>
    </location>
</feature>
<feature type="compositionally biased region" description="Polar residues" evidence="4">
    <location>
        <begin position="767"/>
        <end position="778"/>
    </location>
</feature>
<feature type="compositionally biased region" description="Basic residues" evidence="4">
    <location>
        <begin position="970"/>
        <end position="980"/>
    </location>
</feature>
<reference evidence="5" key="1">
    <citation type="submission" date="2019-11" db="UniProtKB">
        <authorList>
            <consortium name="WormBaseParasite"/>
        </authorList>
    </citation>
    <scope>IDENTIFICATION</scope>
    <source>
        <strain evidence="5">Puerto Rican</strain>
    </source>
</reference>
<feature type="coiled-coil region" evidence="3">
    <location>
        <begin position="546"/>
        <end position="573"/>
    </location>
</feature>
<feature type="coiled-coil region" evidence="3">
    <location>
        <begin position="1848"/>
        <end position="2064"/>
    </location>
</feature>
<evidence type="ECO:0000256" key="2">
    <source>
        <dbReference type="ARBA" id="ARBA00022737"/>
    </source>
</evidence>
<feature type="coiled-coil region" evidence="3">
    <location>
        <begin position="2303"/>
        <end position="2362"/>
    </location>
</feature>
<feature type="compositionally biased region" description="Basic residues" evidence="4">
    <location>
        <begin position="1221"/>
        <end position="1239"/>
    </location>
</feature>
<feature type="region of interest" description="Disordered" evidence="4">
    <location>
        <begin position="477"/>
        <end position="536"/>
    </location>
</feature>
<feature type="coiled-coil region" evidence="3">
    <location>
        <begin position="1586"/>
        <end position="1634"/>
    </location>
</feature>
<feature type="compositionally biased region" description="Low complexity" evidence="4">
    <location>
        <begin position="1106"/>
        <end position="1119"/>
    </location>
</feature>
<keyword evidence="3" id="KW-0175">Coiled coil</keyword>
<feature type="compositionally biased region" description="Polar residues" evidence="4">
    <location>
        <begin position="1210"/>
        <end position="1220"/>
    </location>
</feature>
<feature type="coiled-coil region" evidence="3">
    <location>
        <begin position="1674"/>
        <end position="1757"/>
    </location>
</feature>
<feature type="compositionally biased region" description="Polar residues" evidence="4">
    <location>
        <begin position="1242"/>
        <end position="1253"/>
    </location>
</feature>
<feature type="region of interest" description="Disordered" evidence="4">
    <location>
        <begin position="1199"/>
        <end position="1253"/>
    </location>
</feature>
<feature type="region of interest" description="Disordered" evidence="4">
    <location>
        <begin position="1093"/>
        <end position="1119"/>
    </location>
</feature>
<sequence>MESYLSCMLVHPKHDKCLSMAVSNSKDHSFVQYMTSNLLMKKTAKEPVQTYAVNLSNKNNNYKIEKIENLEQFCELRQLNLSYNRICKISGLSTLCHLTVLNISHNCITSFNGIQSLSNLLVLKVNNNQITSIPKWLPKRLPKLKTIHLHYNQIDTLHQITYLRSLSNLTVFTFEGNPAVKQLIINTHNSSSSDEAVVKNTIEKFDTQSLCRIFIIFHLCSLILLDNKEVLPFERHVAEQRFSQVEISRYLNKLNTYESQLKEIETKNSLLKKDLSHEQSQLNETLHKRKLENDLISHLEEELHAKDNLLHLKSEELARACLKHFELEQELAFHKIDEKLGLVGSCLSKSRRNSSDVHQIHDTGDQPYLGKCMFQCIPTNNSTNDHSFINKCSSNNHLINIQKKMCSNINDDNNDCNKSYPNCLDNKLDCNDCNDIIHENSNITHQYTSSDIVLLNNVNQELNPELDHNLISLNDKLSQLPQSNPPPNRSSPTVALFRDKGPKSPTLDKPLDDVKSSDILEEKNPTRSSSQPENKSLYKSFKQSDVEQIQMKLSNLQSELLQLRVEESTMQNDTVHHNNSNVTVNNNSETNELNNRIKILESELNKMWTMAHLLKFESSQNELNSRNNITTNNVYLNSIVTLPKSSSDEAKHANPSKSNKSPKYFSYEFSRQDSPHQKRERRFSLPSKDIDLKQILSGDNFNHVDGTTSVGSEFDSCEEFVDSPRKLINSCKKKENHQFTLSHDRGMGSVTPSTPSSRTTGTGRSALLSTHTPRSNDLYTMDHLSKPLDSGSSRNTVDHSRKNLHHDVHASINSCIPCESTTVQENIYNIQESVPNIQLERTRGSGVGGPLPLKNASQPSSFDSFQLYSYTGNSNEDNNNDNNNSEFIRSVKLNNQSSENSGFQKSDSFRRYHISRLPKPNPTRTLSRGSDLLQFNSGQDWSYNRKSRKLNSKCRSYRNFSGMRSCVRAKWSKQKHKQPRSRSDSHKSEKIMTDYSLSDHAEELLNLIVMSRDACSMEVDRMREDLSRLYKANSKRHTRLDHNKQSDNQHIYGDCVRPMRNHIDSLKTRYSPAGDDNDDCSFTECQPTVYQKAQSHTNYHQYPSESNNNNSNDKNLNLNHSQYKPHVRRLLPHTKSFDDHDGFDLNDHQIDNSNDNNDDFCAADNNYDDQMNYFYHCQDYKRQNEPPVNFKDHWLPNGGPDLNWNKDQKNSIPSSSNRRPTSLHKSRVFSRRPRTRSIPRQHPSNANFSPYHNNTSRRFSRGHSLDYTHQHLKQSVLRNSTTSLLNDIEYHDIDPTSETKAIIHLTDELFGLRQGLKRTREANSERLEVALRHISLLELELQRQRCLNHDAEVARQREVELKYCIQRLAATLNELKYCQTDIGKLREQVDQLESSKKNSDQSELKLERQRLELDQTKATLDAQKEEITNLNNLLNSLLGLNPNDVSPNDLQRLQVGLLDLHKHMQPDCANQYCHYQRQQHVPNSINPRQTLHRTQSLMTGLTGVPANERMNRVEWLNPNNTAAPITQSSGGNHQLYCNVPEHHDLEDCLGQLQYRIEELCDQHEITQVAIIIIIIFNKLRHNMKIRRKLECQLEEQDSILNRLKSELMSCQEDLKIAKQEVTRLSCEKETAQKSKHEQLTGIVTDLANLEATVSQRRAELSTLDTNIQDSDQQLSIIKAQAKEAVSKYEEAKREYDNVKSQLDMIRSEKSLADENLEQLRTKLSKTKLQVERLESNKSNLENQLTQLEDAVNTKKLEYNQLLPNLSELETRLTRTQHDIEVSAERIRSDQHLRLEDERLSATRQAELTRLARQSSTETLNPQIEEDKLRLELLAQDTEAKKSELELIKAEKHRELENSNSILRELANQTAIKQRELNETQASLNASLDEKERILQSVKTLRLERDNIRTELEQEQKSVAELTALVTRQKREFEHLTEMSHLEESRILNLSSQQRDLINQLEKLQIQLNEEKEELREREVAKIRKNTEYENVRKDVVREQSELEHIQKEKEQVELELTHLRQERDITKTQWDSFQSKIKDLENQKVQLNDSISEANLTLARIKAESESSSNLLRQKNIECDAALADCDRMSKQTSDSRDELNIAQQRLQKANDLKQSIESSLNEQRRQRVLLSDELNHLEEAVHTGRLAKQLADESREASEAALKSAVNKLNKIQTEKKILEEELDSLRMSKDNELHYLDERLRNTRQHLESVESELSQKSIKLNEVSEKLNTLQNEYIKKEQIKSHSPELEKELEKCKQQQIASRLDDRNKQPTYNHQFNELKIDNVTKLHDNNSNSNLLQALMDTKSALIAAQRESKRLKRRTAREVAELERVAEEQCNRAGDLTEQLSLAKRQYAQLKSQITTYGILMDEVITIASQTELTEHGKRLEAALSAVRAELEQHNNTMNASVVDENACSNSILFGQRIREVLNPDSDSRIVKDRSSNDHEIQEITDHNYTVNGLQKSLLLLTNSFHEISHSPNNFHNVQSLTDSLNGLCKKSNHFSHRLFVNNDSEHVVDDPELNYTTSGLGSSVNPGTQIASNSGSVQENSTILSPSTLGESKPVKSNNWKQNVSSSSVGRQRSHEESASLTTSGFVNHSRTPRHFKSGSSRSSRPG</sequence>
<evidence type="ECO:0000256" key="1">
    <source>
        <dbReference type="ARBA" id="ARBA00022614"/>
    </source>
</evidence>
<feature type="region of interest" description="Disordered" evidence="4">
    <location>
        <begin position="645"/>
        <end position="686"/>
    </location>
</feature>
<feature type="region of interest" description="Disordered" evidence="4">
    <location>
        <begin position="2528"/>
        <end position="2617"/>
    </location>
</feature>
<evidence type="ECO:0000313" key="5">
    <source>
        <dbReference type="WBParaSite" id="Smp_150750.2"/>
    </source>
</evidence>
<dbReference type="SUPFAM" id="SSF57997">
    <property type="entry name" value="Tropomyosin"/>
    <property type="match status" value="1"/>
</dbReference>
<feature type="region of interest" description="Disordered" evidence="4">
    <location>
        <begin position="841"/>
        <end position="860"/>
    </location>
</feature>
<feature type="coiled-coil region" evidence="3">
    <location>
        <begin position="247"/>
        <end position="281"/>
    </location>
</feature>
<feature type="compositionally biased region" description="Polar residues" evidence="4">
    <location>
        <begin position="2608"/>
        <end position="2617"/>
    </location>
</feature>
<feature type="compositionally biased region" description="Polar residues" evidence="4">
    <location>
        <begin position="2528"/>
        <end position="2581"/>
    </location>
</feature>
<feature type="region of interest" description="Disordered" evidence="4">
    <location>
        <begin position="742"/>
        <end position="780"/>
    </location>
</feature>
<evidence type="ECO:0000256" key="4">
    <source>
        <dbReference type="SAM" id="MobiDB-lite"/>
    </source>
</evidence>
<feature type="coiled-coil region" evidence="3">
    <location>
        <begin position="1382"/>
        <end position="1440"/>
    </location>
</feature>
<dbReference type="InterPro" id="IPR050576">
    <property type="entry name" value="Cilia_flagella_integrity"/>
</dbReference>
<name>A0A5K4ERM2_SCHMA</name>
<evidence type="ECO:0008006" key="6">
    <source>
        <dbReference type="Google" id="ProtNLM"/>
    </source>
</evidence>
<feature type="region of interest" description="Disordered" evidence="4">
    <location>
        <begin position="893"/>
        <end position="930"/>
    </location>
</feature>
<keyword evidence="2" id="KW-0677">Repeat</keyword>
<dbReference type="InterPro" id="IPR003591">
    <property type="entry name" value="Leu-rich_rpt_typical-subtyp"/>
</dbReference>
<feature type="compositionally biased region" description="Polar residues" evidence="4">
    <location>
        <begin position="2589"/>
        <end position="2600"/>
    </location>
</feature>
<feature type="coiled-coil region" evidence="3">
    <location>
        <begin position="2100"/>
        <end position="2260"/>
    </location>
</feature>
<feature type="compositionally biased region" description="Low complexity" evidence="4">
    <location>
        <begin position="748"/>
        <end position="765"/>
    </location>
</feature>
<dbReference type="Gene3D" id="3.80.10.10">
    <property type="entry name" value="Ribonuclease Inhibitor"/>
    <property type="match status" value="1"/>
</dbReference>
<organism evidence="5">
    <name type="scientific">Schistosoma mansoni</name>
    <name type="common">Blood fluke</name>
    <dbReference type="NCBI Taxonomy" id="6183"/>
    <lineage>
        <taxon>Eukaryota</taxon>
        <taxon>Metazoa</taxon>
        <taxon>Spiralia</taxon>
        <taxon>Lophotrochozoa</taxon>
        <taxon>Platyhelminthes</taxon>
        <taxon>Trematoda</taxon>
        <taxon>Digenea</taxon>
        <taxon>Strigeidida</taxon>
        <taxon>Schistosomatoidea</taxon>
        <taxon>Schistosomatidae</taxon>
        <taxon>Schistosoma</taxon>
    </lineage>
</organism>
<dbReference type="ExpressionAtlas" id="A0A5K4ERM2">
    <property type="expression patterns" value="baseline and differential"/>
</dbReference>
<evidence type="ECO:0000256" key="3">
    <source>
        <dbReference type="SAM" id="Coils"/>
    </source>
</evidence>
<dbReference type="STRING" id="6183.A0A5K4ERM2"/>
<protein>
    <recommendedName>
        <fullName evidence="6">Centriolin</fullName>
    </recommendedName>
</protein>
<feature type="compositionally biased region" description="Basic and acidic residues" evidence="4">
    <location>
        <begin position="981"/>
        <end position="990"/>
    </location>
</feature>
<dbReference type="SUPFAM" id="SSF52058">
    <property type="entry name" value="L domain-like"/>
    <property type="match status" value="1"/>
</dbReference>
<keyword evidence="1" id="KW-0433">Leucine-rich repeat</keyword>
<dbReference type="PANTHER" id="PTHR45973:SF36">
    <property type="entry name" value="CENTRIOLIN"/>
    <property type="match status" value="1"/>
</dbReference>
<dbReference type="PANTHER" id="PTHR45973">
    <property type="entry name" value="PROTEIN PHOSPHATASE 1 REGULATORY SUBUNIT SDS22-RELATED"/>
    <property type="match status" value="1"/>
</dbReference>
<dbReference type="PROSITE" id="PS51450">
    <property type="entry name" value="LRR"/>
    <property type="match status" value="3"/>
</dbReference>
<dbReference type="InParanoid" id="A0A5K4ERM2"/>
<feature type="compositionally biased region" description="Polar residues" evidence="4">
    <location>
        <begin position="893"/>
        <end position="906"/>
    </location>
</feature>
<dbReference type="WBParaSite" id="Smp_150750.2">
    <property type="protein sequence ID" value="Smp_150750.2"/>
    <property type="gene ID" value="Smp_150750"/>
</dbReference>
<dbReference type="SMART" id="SM00369">
    <property type="entry name" value="LRR_TYP"/>
    <property type="match status" value="3"/>
</dbReference>
<accession>A0A5K4ERM2</accession>
<dbReference type="InterPro" id="IPR032675">
    <property type="entry name" value="LRR_dom_sf"/>
</dbReference>
<feature type="compositionally biased region" description="Polar residues" evidence="4">
    <location>
        <begin position="1093"/>
        <end position="1105"/>
    </location>
</feature>
<feature type="region of interest" description="Disordered" evidence="4">
    <location>
        <begin position="968"/>
        <end position="990"/>
    </location>
</feature>
<dbReference type="InterPro" id="IPR001611">
    <property type="entry name" value="Leu-rich_rpt"/>
</dbReference>
<dbReference type="Pfam" id="PF14580">
    <property type="entry name" value="LRR_9"/>
    <property type="match status" value="1"/>
</dbReference>
<proteinExistence type="predicted"/>